<dbReference type="AlphaFoldDB" id="A0AAP8U473"/>
<proteinExistence type="predicted"/>
<accession>A0AAP8U473</accession>
<organism evidence="2 3">
    <name type="scientific">Brevibacillus laterosporus</name>
    <name type="common">Bacillus laterosporus</name>
    <dbReference type="NCBI Taxonomy" id="1465"/>
    <lineage>
        <taxon>Bacteria</taxon>
        <taxon>Bacillati</taxon>
        <taxon>Bacillota</taxon>
        <taxon>Bacilli</taxon>
        <taxon>Bacillales</taxon>
        <taxon>Paenibacillaceae</taxon>
        <taxon>Brevibacillus</taxon>
    </lineage>
</organism>
<name>A0AAP8U473_BRELA</name>
<evidence type="ECO:0000256" key="1">
    <source>
        <dbReference type="SAM" id="Phobius"/>
    </source>
</evidence>
<comment type="caution">
    <text evidence="2">The sequence shown here is derived from an EMBL/GenBank/DDBJ whole genome shotgun (WGS) entry which is preliminary data.</text>
</comment>
<dbReference type="EMBL" id="PRKQ01000022">
    <property type="protein sequence ID" value="PPA93672.1"/>
    <property type="molecule type" value="Genomic_DNA"/>
</dbReference>
<sequence length="89" mass="10034">MNVTVMNIGLFLAIVIFLISLFIKNKKIPKKSYVIIYILNIIILCVVLGNYFSSTPSGAGSNVIPIFYILVILYHLHLILRGLKNNNLK</sequence>
<reference evidence="2 3" key="1">
    <citation type="submission" date="2018-02" db="EMBL/GenBank/DDBJ databases">
        <title>Comparative analysis of genomes of three Brevibacillus laterosporus strains producers of potent antimicrobials isolated from silage.</title>
        <authorList>
            <person name="Kojic M."/>
            <person name="Miljkovic M."/>
            <person name="Studholme D."/>
            <person name="Filipic B."/>
        </authorList>
    </citation>
    <scope>NUCLEOTIDE SEQUENCE [LARGE SCALE GENOMIC DNA]</scope>
    <source>
        <strain evidence="2 3">BGSP11</strain>
    </source>
</reference>
<feature type="transmembrane region" description="Helical" evidence="1">
    <location>
        <begin position="59"/>
        <end position="80"/>
    </location>
</feature>
<dbReference type="Proteomes" id="UP000239759">
    <property type="component" value="Unassembled WGS sequence"/>
</dbReference>
<dbReference type="RefSeq" id="WP_104032640.1">
    <property type="nucleotide sequence ID" value="NZ_JARMDU010000060.1"/>
</dbReference>
<gene>
    <name evidence="2" type="ORF">C4A77_16875</name>
</gene>
<feature type="transmembrane region" description="Helical" evidence="1">
    <location>
        <begin position="35"/>
        <end position="53"/>
    </location>
</feature>
<keyword evidence="1" id="KW-0812">Transmembrane</keyword>
<protein>
    <submittedName>
        <fullName evidence="2">Uncharacterized protein</fullName>
    </submittedName>
</protein>
<keyword evidence="1" id="KW-1133">Transmembrane helix</keyword>
<evidence type="ECO:0000313" key="3">
    <source>
        <dbReference type="Proteomes" id="UP000239759"/>
    </source>
</evidence>
<keyword evidence="1" id="KW-0472">Membrane</keyword>
<feature type="transmembrane region" description="Helical" evidence="1">
    <location>
        <begin position="6"/>
        <end position="23"/>
    </location>
</feature>
<evidence type="ECO:0000313" key="2">
    <source>
        <dbReference type="EMBL" id="PPA93672.1"/>
    </source>
</evidence>